<comment type="caution">
    <text evidence="2">The sequence shown here is derived from an EMBL/GenBank/DDBJ whole genome shotgun (WGS) entry which is preliminary data.</text>
</comment>
<dbReference type="AlphaFoldDB" id="A0A841MJ92"/>
<keyword evidence="2" id="KW-0238">DNA-binding</keyword>
<gene>
    <name evidence="2" type="ORF">FHS59_001014</name>
</gene>
<name>A0A841MJ92_9BACT</name>
<dbReference type="GO" id="GO:0045892">
    <property type="term" value="P:negative regulation of DNA-templated transcription"/>
    <property type="evidence" value="ECO:0007669"/>
    <property type="project" value="UniProtKB-ARBA"/>
</dbReference>
<dbReference type="Proteomes" id="UP000588604">
    <property type="component" value="Unassembled WGS sequence"/>
</dbReference>
<keyword evidence="3" id="KW-1185">Reference proteome</keyword>
<dbReference type="GO" id="GO:0046872">
    <property type="term" value="F:metal ion binding"/>
    <property type="evidence" value="ECO:0007669"/>
    <property type="project" value="InterPro"/>
</dbReference>
<sequence length="129" mass="14706">MISSDLTQSIKVSLKTATGQLGYILSKIDDEDQVENILLQLKAVQSTLTKTTYELLDDTYRKALAERISLAYQNCPGNCGNEETIEKLRTLFPELKLEEVPEKLREARTVEEELKKFLSERLDTPSPRD</sequence>
<dbReference type="Pfam" id="PF02583">
    <property type="entry name" value="Trns_repr_metal"/>
    <property type="match status" value="1"/>
</dbReference>
<organism evidence="2 3">
    <name type="scientific">Algoriphagus iocasae</name>
    <dbReference type="NCBI Taxonomy" id="1836499"/>
    <lineage>
        <taxon>Bacteria</taxon>
        <taxon>Pseudomonadati</taxon>
        <taxon>Bacteroidota</taxon>
        <taxon>Cytophagia</taxon>
        <taxon>Cytophagales</taxon>
        <taxon>Cyclobacteriaceae</taxon>
        <taxon>Algoriphagus</taxon>
    </lineage>
</organism>
<dbReference type="GO" id="GO:0003677">
    <property type="term" value="F:DNA binding"/>
    <property type="evidence" value="ECO:0007669"/>
    <property type="project" value="UniProtKB-KW"/>
</dbReference>
<reference evidence="2 3" key="1">
    <citation type="submission" date="2020-08" db="EMBL/GenBank/DDBJ databases">
        <title>Genomic Encyclopedia of Type Strains, Phase IV (KMG-IV): sequencing the most valuable type-strain genomes for metagenomic binning, comparative biology and taxonomic classification.</title>
        <authorList>
            <person name="Goeker M."/>
        </authorList>
    </citation>
    <scope>NUCLEOTIDE SEQUENCE [LARGE SCALE GENOMIC DNA]</scope>
    <source>
        <strain evidence="2 3">DSM 102044</strain>
    </source>
</reference>
<dbReference type="RefSeq" id="WP_184493630.1">
    <property type="nucleotide sequence ID" value="NZ_JACIJO010000001.1"/>
</dbReference>
<dbReference type="EMBL" id="JACIJO010000001">
    <property type="protein sequence ID" value="MBB6325399.1"/>
    <property type="molecule type" value="Genomic_DNA"/>
</dbReference>
<accession>A0A841MJ92</accession>
<dbReference type="InterPro" id="IPR003735">
    <property type="entry name" value="Metal_Tscrpt_repr"/>
</dbReference>
<evidence type="ECO:0000256" key="1">
    <source>
        <dbReference type="ARBA" id="ARBA00005260"/>
    </source>
</evidence>
<evidence type="ECO:0000313" key="2">
    <source>
        <dbReference type="EMBL" id="MBB6325399.1"/>
    </source>
</evidence>
<dbReference type="InterPro" id="IPR038390">
    <property type="entry name" value="Metal_Tscrpt_repr_sf"/>
</dbReference>
<proteinExistence type="inferred from homology"/>
<evidence type="ECO:0000313" key="3">
    <source>
        <dbReference type="Proteomes" id="UP000588604"/>
    </source>
</evidence>
<protein>
    <submittedName>
        <fullName evidence="2">DNA-binding FrmR family transcriptional regulator</fullName>
    </submittedName>
</protein>
<dbReference type="Gene3D" id="1.20.58.1000">
    <property type="entry name" value="Metal-sensitive repressor, helix protomer"/>
    <property type="match status" value="1"/>
</dbReference>
<comment type="similarity">
    <text evidence="1">Belongs to the FrmR/RcnR family.</text>
</comment>